<keyword evidence="2" id="KW-0808">Transferase</keyword>
<proteinExistence type="predicted"/>
<dbReference type="Proteomes" id="UP000186015">
    <property type="component" value="Unassembled WGS sequence"/>
</dbReference>
<evidence type="ECO:0000313" key="2">
    <source>
        <dbReference type="EMBL" id="SEK54332.1"/>
    </source>
</evidence>
<protein>
    <submittedName>
        <fullName evidence="2">Acetyltransferase (GNAT) domain-containing protein</fullName>
    </submittedName>
</protein>
<evidence type="ECO:0000313" key="3">
    <source>
        <dbReference type="Proteomes" id="UP000186015"/>
    </source>
</evidence>
<dbReference type="PANTHER" id="PTHR43233:SF1">
    <property type="entry name" value="FAMILY N-ACETYLTRANSFERASE, PUTATIVE (AFU_ORTHOLOGUE AFUA_6G03350)-RELATED"/>
    <property type="match status" value="1"/>
</dbReference>
<dbReference type="InterPro" id="IPR000182">
    <property type="entry name" value="GNAT_dom"/>
</dbReference>
<dbReference type="Pfam" id="PF00583">
    <property type="entry name" value="Acetyltransf_1"/>
    <property type="match status" value="1"/>
</dbReference>
<evidence type="ECO:0000259" key="1">
    <source>
        <dbReference type="PROSITE" id="PS51186"/>
    </source>
</evidence>
<dbReference type="InterPro" id="IPR053144">
    <property type="entry name" value="Acetyltransferase_Butenolide"/>
</dbReference>
<dbReference type="GO" id="GO:0016747">
    <property type="term" value="F:acyltransferase activity, transferring groups other than amino-acyl groups"/>
    <property type="evidence" value="ECO:0007669"/>
    <property type="project" value="InterPro"/>
</dbReference>
<name>A0A1H7HXK7_RUMAL</name>
<dbReference type="PROSITE" id="PS51186">
    <property type="entry name" value="GNAT"/>
    <property type="match status" value="1"/>
</dbReference>
<sequence length="133" mass="15073">MEIREYTNYNSDEILRLYSAVGWTAYTADPEALREGYDNSLLVLAAYENDELLGIIRAVGDGATIVFIQDILVFPDKQRQGTGTALLRAILERYPHVRQIELVTDNTEKTVAFYKSMGMREFSELGCCGFMKC</sequence>
<organism evidence="2 3">
    <name type="scientific">Ruminococcus albus</name>
    <dbReference type="NCBI Taxonomy" id="1264"/>
    <lineage>
        <taxon>Bacteria</taxon>
        <taxon>Bacillati</taxon>
        <taxon>Bacillota</taxon>
        <taxon>Clostridia</taxon>
        <taxon>Eubacteriales</taxon>
        <taxon>Oscillospiraceae</taxon>
        <taxon>Ruminococcus</taxon>
    </lineage>
</organism>
<dbReference type="SUPFAM" id="SSF55729">
    <property type="entry name" value="Acyl-CoA N-acyltransferases (Nat)"/>
    <property type="match status" value="1"/>
</dbReference>
<dbReference type="Gene3D" id="3.40.630.30">
    <property type="match status" value="1"/>
</dbReference>
<reference evidence="2 3" key="1">
    <citation type="submission" date="2016-10" db="EMBL/GenBank/DDBJ databases">
        <authorList>
            <person name="de Groot N.N."/>
        </authorList>
    </citation>
    <scope>NUCLEOTIDE SEQUENCE [LARGE SCALE GENOMIC DNA]</scope>
    <source>
        <strain evidence="2 3">KH2T6</strain>
    </source>
</reference>
<dbReference type="PANTHER" id="PTHR43233">
    <property type="entry name" value="FAMILY N-ACETYLTRANSFERASE, PUTATIVE (AFU_ORTHOLOGUE AFUA_6G03350)-RELATED"/>
    <property type="match status" value="1"/>
</dbReference>
<dbReference type="EMBL" id="FOAT01000003">
    <property type="protein sequence ID" value="SEK54332.1"/>
    <property type="molecule type" value="Genomic_DNA"/>
</dbReference>
<dbReference type="OrthoDB" id="9775804at2"/>
<dbReference type="InterPro" id="IPR016181">
    <property type="entry name" value="Acyl_CoA_acyltransferase"/>
</dbReference>
<dbReference type="AlphaFoldDB" id="A0A1H7HXK7"/>
<feature type="domain" description="N-acetyltransferase" evidence="1">
    <location>
        <begin position="1"/>
        <end position="133"/>
    </location>
</feature>
<gene>
    <name evidence="2" type="ORF">SAMN05216469_103118</name>
</gene>
<dbReference type="RefSeq" id="WP_074830499.1">
    <property type="nucleotide sequence ID" value="NZ_FOAT01000003.1"/>
</dbReference>
<accession>A0A1H7HXK7</accession>
<dbReference type="CDD" id="cd04301">
    <property type="entry name" value="NAT_SF"/>
    <property type="match status" value="1"/>
</dbReference>